<gene>
    <name evidence="2" type="ORF">K227x_11880</name>
</gene>
<dbReference type="Proteomes" id="UP000318538">
    <property type="component" value="Chromosome"/>
</dbReference>
<keyword evidence="1" id="KW-0472">Membrane</keyword>
<reference evidence="2 3" key="1">
    <citation type="submission" date="2019-02" db="EMBL/GenBank/DDBJ databases">
        <title>Deep-cultivation of Planctomycetes and their phenomic and genomic characterization uncovers novel biology.</title>
        <authorList>
            <person name="Wiegand S."/>
            <person name="Jogler M."/>
            <person name="Boedeker C."/>
            <person name="Pinto D."/>
            <person name="Vollmers J."/>
            <person name="Rivas-Marin E."/>
            <person name="Kohn T."/>
            <person name="Peeters S.H."/>
            <person name="Heuer A."/>
            <person name="Rast P."/>
            <person name="Oberbeckmann S."/>
            <person name="Bunk B."/>
            <person name="Jeske O."/>
            <person name="Meyerdierks A."/>
            <person name="Storesund J.E."/>
            <person name="Kallscheuer N."/>
            <person name="Luecker S."/>
            <person name="Lage O.M."/>
            <person name="Pohl T."/>
            <person name="Merkel B.J."/>
            <person name="Hornburger P."/>
            <person name="Mueller R.-W."/>
            <person name="Bruemmer F."/>
            <person name="Labrenz M."/>
            <person name="Spormann A.M."/>
            <person name="Op den Camp H."/>
            <person name="Overmann J."/>
            <person name="Amann R."/>
            <person name="Jetten M.S.M."/>
            <person name="Mascher T."/>
            <person name="Medema M.H."/>
            <person name="Devos D.P."/>
            <person name="Kaster A.-K."/>
            <person name="Ovreas L."/>
            <person name="Rohde M."/>
            <person name="Galperin M.Y."/>
            <person name="Jogler C."/>
        </authorList>
    </citation>
    <scope>NUCLEOTIDE SEQUENCE [LARGE SCALE GENOMIC DNA]</scope>
    <source>
        <strain evidence="2 3">K22_7</strain>
    </source>
</reference>
<name>A0A517N6S0_9BACT</name>
<evidence type="ECO:0000256" key="1">
    <source>
        <dbReference type="SAM" id="Phobius"/>
    </source>
</evidence>
<keyword evidence="1" id="KW-0812">Transmembrane</keyword>
<dbReference type="KEGG" id="rlc:K227x_11880"/>
<keyword evidence="3" id="KW-1185">Reference proteome</keyword>
<organism evidence="2 3">
    <name type="scientific">Rubripirellula lacrimiformis</name>
    <dbReference type="NCBI Taxonomy" id="1930273"/>
    <lineage>
        <taxon>Bacteria</taxon>
        <taxon>Pseudomonadati</taxon>
        <taxon>Planctomycetota</taxon>
        <taxon>Planctomycetia</taxon>
        <taxon>Pirellulales</taxon>
        <taxon>Pirellulaceae</taxon>
        <taxon>Rubripirellula</taxon>
    </lineage>
</organism>
<dbReference type="AlphaFoldDB" id="A0A517N6S0"/>
<accession>A0A517N6S0</accession>
<proteinExistence type="predicted"/>
<sequence length="65" mass="6942">MGISIAVVVACIASIVVADVFMPKNAAGQEGVVTFYRCFTPMIVVWSLLGMGAYWAMPSRDNASQ</sequence>
<feature type="transmembrane region" description="Helical" evidence="1">
    <location>
        <begin position="34"/>
        <end position="57"/>
    </location>
</feature>
<evidence type="ECO:0000313" key="2">
    <source>
        <dbReference type="EMBL" id="QDT02810.1"/>
    </source>
</evidence>
<dbReference type="EMBL" id="CP036525">
    <property type="protein sequence ID" value="QDT02810.1"/>
    <property type="molecule type" value="Genomic_DNA"/>
</dbReference>
<evidence type="ECO:0000313" key="3">
    <source>
        <dbReference type="Proteomes" id="UP000318538"/>
    </source>
</evidence>
<keyword evidence="1" id="KW-1133">Transmembrane helix</keyword>
<protein>
    <submittedName>
        <fullName evidence="2">Uncharacterized protein</fullName>
    </submittedName>
</protein>